<name>A0A059ZRP7_ACICK</name>
<dbReference type="Gene3D" id="1.10.340.30">
    <property type="entry name" value="Hypothetical protein, domain 2"/>
    <property type="match status" value="1"/>
</dbReference>
<keyword evidence="13 14" id="KW-0326">Glycosidase</keyword>
<comment type="function">
    <text evidence="2">Adenine glycosylase active on G-A mispairs. MutY also corrects error-prone DNA synthesis past GO lesions which are due to the oxidatively damaged form of guanine: 7,8-dihydro-8-oxoguanine (8-oxo-dGTP).</text>
</comment>
<dbReference type="Pfam" id="PF14815">
    <property type="entry name" value="NUDIX_4"/>
    <property type="match status" value="1"/>
</dbReference>
<dbReference type="PANTHER" id="PTHR42944:SF1">
    <property type="entry name" value="ADENINE DNA GLYCOSYLASE"/>
    <property type="match status" value="1"/>
</dbReference>
<proteinExistence type="inferred from homology"/>
<dbReference type="eggNOG" id="COG1194">
    <property type="taxonomic scope" value="Bacteria"/>
</dbReference>
<evidence type="ECO:0000256" key="3">
    <source>
        <dbReference type="ARBA" id="ARBA00008343"/>
    </source>
</evidence>
<dbReference type="InterPro" id="IPR029119">
    <property type="entry name" value="MutY_C"/>
</dbReference>
<dbReference type="SMART" id="SM00478">
    <property type="entry name" value="ENDO3c"/>
    <property type="match status" value="1"/>
</dbReference>
<dbReference type="GO" id="GO:0000701">
    <property type="term" value="F:purine-specific mismatch base pair DNA N-glycosylase activity"/>
    <property type="evidence" value="ECO:0007669"/>
    <property type="project" value="UniProtKB-EC"/>
</dbReference>
<dbReference type="GO" id="GO:0046872">
    <property type="term" value="F:metal ion binding"/>
    <property type="evidence" value="ECO:0007669"/>
    <property type="project" value="UniProtKB-UniRule"/>
</dbReference>
<evidence type="ECO:0000256" key="10">
    <source>
        <dbReference type="ARBA" id="ARBA00023004"/>
    </source>
</evidence>
<dbReference type="CDD" id="cd00056">
    <property type="entry name" value="ENDO3c"/>
    <property type="match status" value="1"/>
</dbReference>
<dbReference type="PANTHER" id="PTHR42944">
    <property type="entry name" value="ADENINE DNA GLYCOSYLASE"/>
    <property type="match status" value="1"/>
</dbReference>
<dbReference type="EMBL" id="CP005986">
    <property type="protein sequence ID" value="AIA54320.1"/>
    <property type="molecule type" value="Genomic_DNA"/>
</dbReference>
<dbReference type="SUPFAM" id="SSF55811">
    <property type="entry name" value="Nudix"/>
    <property type="match status" value="1"/>
</dbReference>
<dbReference type="SUPFAM" id="SSF48150">
    <property type="entry name" value="DNA-glycosylase"/>
    <property type="match status" value="1"/>
</dbReference>
<keyword evidence="12" id="KW-0234">DNA repair</keyword>
<evidence type="ECO:0000313" key="16">
    <source>
        <dbReference type="EMBL" id="AIA54320.1"/>
    </source>
</evidence>
<dbReference type="KEGG" id="acz:Acaty_c0430"/>
<evidence type="ECO:0000256" key="2">
    <source>
        <dbReference type="ARBA" id="ARBA00002933"/>
    </source>
</evidence>
<feature type="domain" description="HhH-GPD" evidence="15">
    <location>
        <begin position="34"/>
        <end position="185"/>
    </location>
</feature>
<comment type="similarity">
    <text evidence="3 14">Belongs to the Nth/MutY family.</text>
</comment>
<dbReference type="GO" id="GO:0006298">
    <property type="term" value="P:mismatch repair"/>
    <property type="evidence" value="ECO:0007669"/>
    <property type="project" value="TreeGrafter"/>
</dbReference>
<evidence type="ECO:0000256" key="13">
    <source>
        <dbReference type="ARBA" id="ARBA00023295"/>
    </source>
</evidence>
<evidence type="ECO:0000256" key="7">
    <source>
        <dbReference type="ARBA" id="ARBA00022723"/>
    </source>
</evidence>
<dbReference type="InterPro" id="IPR011257">
    <property type="entry name" value="DNA_glycosylase"/>
</dbReference>
<evidence type="ECO:0000259" key="15">
    <source>
        <dbReference type="SMART" id="SM00478"/>
    </source>
</evidence>
<dbReference type="GO" id="GO:0034039">
    <property type="term" value="F:8-oxo-7,8-dihydroguanine DNA N-glycosylase activity"/>
    <property type="evidence" value="ECO:0007669"/>
    <property type="project" value="TreeGrafter"/>
</dbReference>
<dbReference type="InterPro" id="IPR044298">
    <property type="entry name" value="MIG/MutY"/>
</dbReference>
<organism evidence="16 17">
    <name type="scientific">Acidithiobacillus caldus (strain ATCC 51756 / DSM 8584 / KU)</name>
    <dbReference type="NCBI Taxonomy" id="637389"/>
    <lineage>
        <taxon>Bacteria</taxon>
        <taxon>Pseudomonadati</taxon>
        <taxon>Pseudomonadota</taxon>
        <taxon>Acidithiobacillia</taxon>
        <taxon>Acidithiobacillales</taxon>
        <taxon>Acidithiobacillaceae</taxon>
        <taxon>Acidithiobacillus</taxon>
    </lineage>
</organism>
<dbReference type="InterPro" id="IPR023170">
    <property type="entry name" value="HhH_base_excis_C"/>
</dbReference>
<protein>
    <recommendedName>
        <fullName evidence="5 14">Adenine DNA glycosylase</fullName>
        <ecNumber evidence="4 14">3.2.2.31</ecNumber>
    </recommendedName>
</protein>
<keyword evidence="7" id="KW-0479">Metal-binding</keyword>
<keyword evidence="8 14" id="KW-0227">DNA damage</keyword>
<accession>A0A059ZRP7</accession>
<dbReference type="GO" id="GO:0006284">
    <property type="term" value="P:base-excision repair"/>
    <property type="evidence" value="ECO:0007669"/>
    <property type="project" value="UniProtKB-UniRule"/>
</dbReference>
<keyword evidence="10 14" id="KW-0408">Iron</keyword>
<dbReference type="RefSeq" id="WP_004870518.1">
    <property type="nucleotide sequence ID" value="NZ_CP005986.1"/>
</dbReference>
<evidence type="ECO:0000313" key="17">
    <source>
        <dbReference type="Proteomes" id="UP000005522"/>
    </source>
</evidence>
<keyword evidence="9 16" id="KW-0378">Hydrolase</keyword>
<gene>
    <name evidence="16" type="ORF">Acaty_c0430</name>
</gene>
<dbReference type="Gene3D" id="3.90.79.10">
    <property type="entry name" value="Nucleoside Triphosphate Pyrophosphohydrolase"/>
    <property type="match status" value="1"/>
</dbReference>
<dbReference type="AlphaFoldDB" id="A0A059ZRP7"/>
<dbReference type="CDD" id="cd03431">
    <property type="entry name" value="NUDIX_DNA_Glycosylase_C-MutY"/>
    <property type="match status" value="1"/>
</dbReference>
<dbReference type="GO" id="GO:0032357">
    <property type="term" value="F:oxidized purine DNA binding"/>
    <property type="evidence" value="ECO:0007669"/>
    <property type="project" value="TreeGrafter"/>
</dbReference>
<comment type="catalytic activity">
    <reaction evidence="1 14">
        <text>Hydrolyzes free adenine bases from 7,8-dihydro-8-oxoguanine:adenine mismatched double-stranded DNA, leaving an apurinic site.</text>
        <dbReference type="EC" id="3.2.2.31"/>
    </reaction>
</comment>
<dbReference type="InterPro" id="IPR003265">
    <property type="entry name" value="HhH-GPD_domain"/>
</dbReference>
<dbReference type="Gene3D" id="1.10.1670.10">
    <property type="entry name" value="Helix-hairpin-Helix base-excision DNA repair enzymes (C-terminal)"/>
    <property type="match status" value="1"/>
</dbReference>
<evidence type="ECO:0000256" key="5">
    <source>
        <dbReference type="ARBA" id="ARBA00022023"/>
    </source>
</evidence>
<evidence type="ECO:0000256" key="4">
    <source>
        <dbReference type="ARBA" id="ARBA00012045"/>
    </source>
</evidence>
<dbReference type="InterPro" id="IPR015797">
    <property type="entry name" value="NUDIX_hydrolase-like_dom_sf"/>
</dbReference>
<evidence type="ECO:0000256" key="9">
    <source>
        <dbReference type="ARBA" id="ARBA00022801"/>
    </source>
</evidence>
<evidence type="ECO:0000256" key="14">
    <source>
        <dbReference type="RuleBase" id="RU365096"/>
    </source>
</evidence>
<dbReference type="HOGENOM" id="CLU_012862_0_2_6"/>
<dbReference type="EC" id="3.2.2.31" evidence="4 14"/>
<dbReference type="Proteomes" id="UP000005522">
    <property type="component" value="Chromosome"/>
</dbReference>
<evidence type="ECO:0000256" key="8">
    <source>
        <dbReference type="ARBA" id="ARBA00022763"/>
    </source>
</evidence>
<evidence type="ECO:0000256" key="1">
    <source>
        <dbReference type="ARBA" id="ARBA00000843"/>
    </source>
</evidence>
<reference evidence="16 17" key="1">
    <citation type="journal article" date="2009" name="J. Bacteriol.">
        <title>Draft genome sequence of the extremely acidophilic bacterium Acidithiobacillus caldus ATCC 51756 reveals metabolic versatility in the genus Acidithiobacillus.</title>
        <authorList>
            <person name="Valdes J."/>
            <person name="Quatrini R."/>
            <person name="Hallberg K."/>
            <person name="Dopson M."/>
            <person name="Valenzuela P.D."/>
            <person name="Holmes D.S."/>
        </authorList>
    </citation>
    <scope>NUCLEOTIDE SEQUENCE [LARGE SCALE GENOMIC DNA]</scope>
    <source>
        <strain evidence="17">ATCC 51756 / DSM 8584 / KU</strain>
    </source>
</reference>
<evidence type="ECO:0000256" key="6">
    <source>
        <dbReference type="ARBA" id="ARBA00022485"/>
    </source>
</evidence>
<dbReference type="GeneID" id="92930446"/>
<dbReference type="GO" id="GO:0051539">
    <property type="term" value="F:4 iron, 4 sulfur cluster binding"/>
    <property type="evidence" value="ECO:0007669"/>
    <property type="project" value="UniProtKB-UniRule"/>
</dbReference>
<comment type="cofactor">
    <cofactor evidence="14">
        <name>[4Fe-4S] cluster</name>
        <dbReference type="ChEBI" id="CHEBI:49883"/>
    </cofactor>
    <text evidence="14">Binds 1 [4Fe-4S] cluster.</text>
</comment>
<keyword evidence="11" id="KW-0411">Iron-sulfur</keyword>
<evidence type="ECO:0000256" key="12">
    <source>
        <dbReference type="ARBA" id="ARBA00023204"/>
    </source>
</evidence>
<dbReference type="Pfam" id="PF00730">
    <property type="entry name" value="HhH-GPD"/>
    <property type="match status" value="1"/>
</dbReference>
<sequence>MAELLLPWYRRCGRHDLPWRKTQDDYALWLAEILLQQTQVRTALPYYGRLLAHFPRWQDLASAPLDAVLAQWSGLGYYARARNAHRAAQMVVRDHGGRFPKDRASAMALPGVGRSTAAAVLASAYGQDEAILDANARRVLFRTAGLVGEPRSAANDRRLWQLAAMETPRGTAHDYNQAIQDLGAIHCRSRRPDCPGCPLRPRCRAAARPELLNRYEQTHRSDRPQRYATLLLARDAAGRVLLHRRPEHGIWGGLWSLPILDASQILTDPDQRAQALERYASACGLRLKAQSLDPVRRHLFSHFQLEYAVLHAQLRAEVVADGDSGLVCQDIGSALGLGLPSPIRRLLEQLD</sequence>
<keyword evidence="6" id="KW-0004">4Fe-4S</keyword>
<dbReference type="GO" id="GO:0035485">
    <property type="term" value="F:adenine/guanine mispair binding"/>
    <property type="evidence" value="ECO:0007669"/>
    <property type="project" value="TreeGrafter"/>
</dbReference>
<evidence type="ECO:0000256" key="11">
    <source>
        <dbReference type="ARBA" id="ARBA00023014"/>
    </source>
</evidence>